<evidence type="ECO:0000313" key="3">
    <source>
        <dbReference type="Proteomes" id="UP000215127"/>
    </source>
</evidence>
<reference evidence="2 3" key="1">
    <citation type="submission" date="2016-06" db="EMBL/GenBank/DDBJ databases">
        <authorList>
            <person name="Kjaerup R.B."/>
            <person name="Dalgaard T.S."/>
            <person name="Juul-Madsen H.R."/>
        </authorList>
    </citation>
    <scope>NUCLEOTIDE SEQUENCE [LARGE SCALE GENOMIC DNA]</scope>
</reference>
<sequence>MERAGPEKCNQGHRCEASGQTVASTPPAIPVDQSREALRPILPLQPSTKNTRDIFHGIAIGALSNTPD</sequence>
<keyword evidence="3" id="KW-1185">Reference proteome</keyword>
<protein>
    <submittedName>
        <fullName evidence="2">Uncharacterized protein</fullName>
    </submittedName>
</protein>
<feature type="region of interest" description="Disordered" evidence="1">
    <location>
        <begin position="1"/>
        <end position="28"/>
    </location>
</feature>
<name>A0A1X7S7P0_ZYMT9</name>
<dbReference type="AlphaFoldDB" id="A0A1X7S7P0"/>
<organism evidence="2 3">
    <name type="scientific">Zymoseptoria tritici (strain ST99CH_3D7)</name>
    <dbReference type="NCBI Taxonomy" id="1276538"/>
    <lineage>
        <taxon>Eukaryota</taxon>
        <taxon>Fungi</taxon>
        <taxon>Dikarya</taxon>
        <taxon>Ascomycota</taxon>
        <taxon>Pezizomycotina</taxon>
        <taxon>Dothideomycetes</taxon>
        <taxon>Dothideomycetidae</taxon>
        <taxon>Mycosphaerellales</taxon>
        <taxon>Mycosphaerellaceae</taxon>
        <taxon>Zymoseptoria</taxon>
    </lineage>
</organism>
<dbReference type="Proteomes" id="UP000215127">
    <property type="component" value="Chromosome 12"/>
</dbReference>
<evidence type="ECO:0000313" key="2">
    <source>
        <dbReference type="EMBL" id="SMQ55649.1"/>
    </source>
</evidence>
<accession>A0A1X7S7P0</accession>
<proteinExistence type="predicted"/>
<dbReference type="EMBL" id="LT853703">
    <property type="protein sequence ID" value="SMQ55649.1"/>
    <property type="molecule type" value="Genomic_DNA"/>
</dbReference>
<gene>
    <name evidence="2" type="ORF">ZT3D7_G10804</name>
</gene>
<evidence type="ECO:0000256" key="1">
    <source>
        <dbReference type="SAM" id="MobiDB-lite"/>
    </source>
</evidence>